<gene>
    <name evidence="1" type="ORF">IE53DRAFT_383590</name>
</gene>
<keyword evidence="2" id="KW-1185">Reference proteome</keyword>
<name>A0ACD0P779_9BASI</name>
<evidence type="ECO:0000313" key="1">
    <source>
        <dbReference type="EMBL" id="PWN53899.1"/>
    </source>
</evidence>
<dbReference type="EMBL" id="KZ819705">
    <property type="protein sequence ID" value="PWN53899.1"/>
    <property type="molecule type" value="Genomic_DNA"/>
</dbReference>
<reference evidence="1 2" key="1">
    <citation type="journal article" date="2018" name="Mol. Biol. Evol.">
        <title>Broad Genomic Sampling Reveals a Smut Pathogenic Ancestry of the Fungal Clade Ustilaginomycotina.</title>
        <authorList>
            <person name="Kijpornyongpan T."/>
            <person name="Mondo S.J."/>
            <person name="Barry K."/>
            <person name="Sandor L."/>
            <person name="Lee J."/>
            <person name="Lipzen A."/>
            <person name="Pangilinan J."/>
            <person name="LaButti K."/>
            <person name="Hainaut M."/>
            <person name="Henrissat B."/>
            <person name="Grigoriev I.V."/>
            <person name="Spatafora J.W."/>
            <person name="Aime M.C."/>
        </authorList>
    </citation>
    <scope>NUCLEOTIDE SEQUENCE [LARGE SCALE GENOMIC DNA]</scope>
    <source>
        <strain evidence="1 2">SA 807</strain>
    </source>
</reference>
<dbReference type="Proteomes" id="UP000245626">
    <property type="component" value="Unassembled WGS sequence"/>
</dbReference>
<organism evidence="1 2">
    <name type="scientific">Violaceomyces palustris</name>
    <dbReference type="NCBI Taxonomy" id="1673888"/>
    <lineage>
        <taxon>Eukaryota</taxon>
        <taxon>Fungi</taxon>
        <taxon>Dikarya</taxon>
        <taxon>Basidiomycota</taxon>
        <taxon>Ustilaginomycotina</taxon>
        <taxon>Ustilaginomycetes</taxon>
        <taxon>Violaceomycetales</taxon>
        <taxon>Violaceomycetaceae</taxon>
        <taxon>Violaceomyces</taxon>
    </lineage>
</organism>
<protein>
    <submittedName>
        <fullName evidence="1">Uncharacterized protein</fullName>
    </submittedName>
</protein>
<proteinExistence type="predicted"/>
<sequence>MMSAYPSCSFSFREGADQSQLLPNELLRLIFLQCDPATLYTSVRSLNKSWRYTVENQLFRDQFTSNRWRVGLRVSKKVSAVRADGSHFDSIDQDGQEDPIETLNALAREGVSESHPASRHLSANSTHIVHVIPLTFSSYDPDNLSLRFDTGSEWHALFKVPSPLEAEDEEADQDGRSSAVQRRRTEVKADSSRLEMDFAIVWRFPGDGQGGDDEAKQDYWGSPDPENGWLSRFYCSNFDVKRCKLEEATTNLTAAEDRILRSTPMATRTRRAELHPFLAQVQREEQEDNVSEPVGRSQDLTWSDEGHEYLSLDLSLGMDFFVKRSARANQLLRRLEAEAFAAQLREASPSYTFSVKQDGSKKKKKKWNQHHHAAFNSVSTSACASGSVTPKELSSPPPSRITSTIEARRNLILPASNQGLNSHTNASPLARLASTSGTAAGTSSSSFAPSFCSPLASGQPLEEGKKQESEYCFGEKFPPAPTPGCPQSLAPSRRGGGSVALSSLGSSSRSRAGNRSGSSTPRAKFVARLCRAEMMPSTKAASCSSSTSSPWAGGDKFGRGSYRIAKAEEILKRKQVLLPCDFEDDLEQDDEAGDSDADEESDEETLESPPLRTALLKTQVSTPAVWTWSRGYK</sequence>
<accession>A0ACD0P779</accession>
<evidence type="ECO:0000313" key="2">
    <source>
        <dbReference type="Proteomes" id="UP000245626"/>
    </source>
</evidence>